<keyword evidence="2" id="KW-0812">Transmembrane</keyword>
<evidence type="ECO:0000256" key="1">
    <source>
        <dbReference type="SAM" id="MobiDB-lite"/>
    </source>
</evidence>
<feature type="transmembrane region" description="Helical" evidence="2">
    <location>
        <begin position="279"/>
        <end position="303"/>
    </location>
</feature>
<dbReference type="InterPro" id="IPR047928">
    <property type="entry name" value="Perm_prefix_1"/>
</dbReference>
<feature type="transmembrane region" description="Helical" evidence="2">
    <location>
        <begin position="148"/>
        <end position="168"/>
    </location>
</feature>
<feature type="transmembrane region" description="Helical" evidence="2">
    <location>
        <begin position="200"/>
        <end position="219"/>
    </location>
</feature>
<reference evidence="4" key="1">
    <citation type="journal article" date="2019" name="Int. J. Syst. Evol. Microbiol.">
        <title>The Global Catalogue of Microorganisms (GCM) 10K type strain sequencing project: providing services to taxonomists for standard genome sequencing and annotation.</title>
        <authorList>
            <consortium name="The Broad Institute Genomics Platform"/>
            <consortium name="The Broad Institute Genome Sequencing Center for Infectious Disease"/>
            <person name="Wu L."/>
            <person name="Ma J."/>
        </authorList>
    </citation>
    <scope>NUCLEOTIDE SEQUENCE [LARGE SCALE GENOMIC DNA]</scope>
    <source>
        <strain evidence="4">JCM 13584</strain>
    </source>
</reference>
<keyword evidence="2" id="KW-1133">Transmembrane helix</keyword>
<feature type="transmembrane region" description="Helical" evidence="2">
    <location>
        <begin position="239"/>
        <end position="259"/>
    </location>
</feature>
<feature type="transmembrane region" description="Helical" evidence="2">
    <location>
        <begin position="377"/>
        <end position="397"/>
    </location>
</feature>
<organism evidence="3 4">
    <name type="scientific">Agromyces allii</name>
    <dbReference type="NCBI Taxonomy" id="393607"/>
    <lineage>
        <taxon>Bacteria</taxon>
        <taxon>Bacillati</taxon>
        <taxon>Actinomycetota</taxon>
        <taxon>Actinomycetes</taxon>
        <taxon>Micrococcales</taxon>
        <taxon>Microbacteriaceae</taxon>
        <taxon>Agromyces</taxon>
    </lineage>
</organism>
<dbReference type="Proteomes" id="UP001499954">
    <property type="component" value="Unassembled WGS sequence"/>
</dbReference>
<gene>
    <name evidence="3" type="ORF">GCM10009717_34330</name>
</gene>
<evidence type="ECO:0000256" key="2">
    <source>
        <dbReference type="SAM" id="Phobius"/>
    </source>
</evidence>
<feature type="transmembrane region" description="Helical" evidence="2">
    <location>
        <begin position="309"/>
        <end position="331"/>
    </location>
</feature>
<dbReference type="EMBL" id="BAAAMK010000010">
    <property type="protein sequence ID" value="GAA1964646.1"/>
    <property type="molecule type" value="Genomic_DNA"/>
</dbReference>
<keyword evidence="4" id="KW-1185">Reference proteome</keyword>
<protein>
    <recommendedName>
        <fullName evidence="5">DUF4153 domain-containing protein</fullName>
    </recommendedName>
</protein>
<accession>A0ABP5CIS4</accession>
<sequence>MTPETPLPDRTPAADADGPGRTEPGAPDELGALVASWRAWMQRHDAVNRADLDELESHLLDRVDALREVGLHDDEAFLVAVKRLGAVDELSHEYARVHSERLWKQLVLDGEAEPGAADPGARAATSDPLDPADAAGGRVPFWRRANGLAVALALGVGAGLVVTSATLLGADPAFFLRNAALLVLPFLAAWFVWRHRPPTAAVLAVAGAFVLAGVVLNVFPWASLAAAQAFGGAVADTELLASLGAAVALWLMTGVAYTAGRWRSSGARMDFVRFSGEWVVYYVLIALVGGALSALTIGVFSTIDVDVAWFFGQWVLPCAIPGAVLVAAWLVDAKQRVIENIAPVLTKVFTPLFTIMLIALVVAAVLQWNIVDADRELLIAFDLVLVVVLGLLVYSYSSRDPLLRPGWFDRIQLVMLVAALVVDVFVLVAMLGRTGEFGFSPNKTASLGLNLILLANLAWAAWLQLGFLRGREPFDRLERWQTGYLPVYLAWAAVLVLVFPPVFDFA</sequence>
<feature type="transmembrane region" description="Helical" evidence="2">
    <location>
        <begin position="174"/>
        <end position="193"/>
    </location>
</feature>
<feature type="transmembrane region" description="Helical" evidence="2">
    <location>
        <begin position="413"/>
        <end position="432"/>
    </location>
</feature>
<proteinExistence type="predicted"/>
<evidence type="ECO:0008006" key="5">
    <source>
        <dbReference type="Google" id="ProtNLM"/>
    </source>
</evidence>
<feature type="transmembrane region" description="Helical" evidence="2">
    <location>
        <begin position="352"/>
        <end position="371"/>
    </location>
</feature>
<evidence type="ECO:0000313" key="3">
    <source>
        <dbReference type="EMBL" id="GAA1964646.1"/>
    </source>
</evidence>
<name>A0ABP5CIS4_9MICO</name>
<comment type="caution">
    <text evidence="3">The sequence shown here is derived from an EMBL/GenBank/DDBJ whole genome shotgun (WGS) entry which is preliminary data.</text>
</comment>
<dbReference type="NCBIfam" id="NF038403">
    <property type="entry name" value="perm_prefix_1"/>
    <property type="match status" value="1"/>
</dbReference>
<feature type="transmembrane region" description="Helical" evidence="2">
    <location>
        <begin position="444"/>
        <end position="463"/>
    </location>
</feature>
<dbReference type="RefSeq" id="WP_246200810.1">
    <property type="nucleotide sequence ID" value="NZ_BAAAMK010000010.1"/>
</dbReference>
<evidence type="ECO:0000313" key="4">
    <source>
        <dbReference type="Proteomes" id="UP001499954"/>
    </source>
</evidence>
<keyword evidence="2" id="KW-0472">Membrane</keyword>
<feature type="region of interest" description="Disordered" evidence="1">
    <location>
        <begin position="1"/>
        <end position="26"/>
    </location>
</feature>
<feature type="transmembrane region" description="Helical" evidence="2">
    <location>
        <begin position="484"/>
        <end position="503"/>
    </location>
</feature>